<dbReference type="InterPro" id="IPR026870">
    <property type="entry name" value="Zinc_ribbon_dom"/>
</dbReference>
<evidence type="ECO:0000259" key="2">
    <source>
        <dbReference type="Pfam" id="PF13240"/>
    </source>
</evidence>
<gene>
    <name evidence="3" type="ORF">E5982_02610</name>
</gene>
<protein>
    <submittedName>
        <fullName evidence="3">Zinc ribbon domain-containing protein</fullName>
    </submittedName>
</protein>
<dbReference type="AlphaFoldDB" id="A0A4V5KLV7"/>
<comment type="caution">
    <text evidence="3">The sequence shown here is derived from an EMBL/GenBank/DDBJ whole genome shotgun (WGS) entry which is preliminary data.</text>
</comment>
<keyword evidence="4" id="KW-1185">Reference proteome</keyword>
<reference evidence="3 4" key="1">
    <citation type="submission" date="2019-04" db="EMBL/GenBank/DDBJ databases">
        <title>Microbes associate with the intestines of laboratory mice.</title>
        <authorList>
            <person name="Navarre W."/>
            <person name="Wong E."/>
            <person name="Huang K.C."/>
            <person name="Tropini C."/>
            <person name="Ng K."/>
            <person name="Yu B."/>
        </authorList>
    </citation>
    <scope>NUCLEOTIDE SEQUENCE [LARGE SCALE GENOMIC DNA]</scope>
    <source>
        <strain evidence="3 4">NM48_B13</strain>
    </source>
</reference>
<dbReference type="OrthoDB" id="9788304at2"/>
<feature type="transmembrane region" description="Helical" evidence="1">
    <location>
        <begin position="114"/>
        <end position="137"/>
    </location>
</feature>
<keyword evidence="1" id="KW-0472">Membrane</keyword>
<keyword evidence="1" id="KW-0812">Transmembrane</keyword>
<evidence type="ECO:0000256" key="1">
    <source>
        <dbReference type="SAM" id="Phobius"/>
    </source>
</evidence>
<proteinExistence type="predicted"/>
<dbReference type="Proteomes" id="UP000309454">
    <property type="component" value="Unassembled WGS sequence"/>
</dbReference>
<dbReference type="Pfam" id="PF13240">
    <property type="entry name" value="Zn_Ribbon_1"/>
    <property type="match status" value="1"/>
</dbReference>
<keyword evidence="1" id="KW-1133">Transmembrane helix</keyword>
<evidence type="ECO:0000313" key="3">
    <source>
        <dbReference type="EMBL" id="TJW12497.1"/>
    </source>
</evidence>
<sequence>MGLLRLWRAIRRGRRLLYALRSRASCWAWRKSCSGIIEGSRKVFCEKCGSSLTEGAAFCSVCGERLSAKPHNAESTAICDVSKVAQRHESDIHAVGLGSASSGNAKKPVSRKKLALIVVVVALAVVAIAVITALALAGSGASQSERDPIVGDWTVVVNQSDVEMSFEVREDGSFALTKPLPGGKFLGIPMDGDGWNDLVSGLRWERGPFEEGVQRYRLRFDGDLASVLGSAAVFESTAIGLDINAFVRDSTLEFWVPLGFPESADGEWGFCFAPAFHDASWDGLLEYAEIEMRFDLDSQGEINCWRKFEPSDGAPPEESQFALGKWSETANHDGTSDAALSVKLNHEEAYGVEVDFSPKQVR</sequence>
<dbReference type="EMBL" id="SSTM01000001">
    <property type="protein sequence ID" value="TJW12497.1"/>
    <property type="molecule type" value="Genomic_DNA"/>
</dbReference>
<evidence type="ECO:0000313" key="4">
    <source>
        <dbReference type="Proteomes" id="UP000309454"/>
    </source>
</evidence>
<accession>A0A4V5KLV7</accession>
<feature type="domain" description="Zinc-ribbon" evidence="2">
    <location>
        <begin position="44"/>
        <end position="65"/>
    </location>
</feature>
<organism evidence="3 4">
    <name type="scientific">Parvibacter caecicola</name>
    <dbReference type="NCBI Taxonomy" id="747645"/>
    <lineage>
        <taxon>Bacteria</taxon>
        <taxon>Bacillati</taxon>
        <taxon>Actinomycetota</taxon>
        <taxon>Coriobacteriia</taxon>
        <taxon>Coriobacteriales</taxon>
        <taxon>Coriobacteriaceae</taxon>
        <taxon>Parvibacter</taxon>
    </lineage>
</organism>
<name>A0A4V5KLV7_9ACTN</name>